<reference evidence="2 3" key="1">
    <citation type="submission" date="2023-01" db="EMBL/GenBank/DDBJ databases">
        <authorList>
            <person name="Whitehead M."/>
        </authorList>
    </citation>
    <scope>NUCLEOTIDE SEQUENCE [LARGE SCALE GENOMIC DNA]</scope>
</reference>
<accession>A0AAV0XZ59</accession>
<protein>
    <submittedName>
        <fullName evidence="2">Uncharacterized protein</fullName>
    </submittedName>
</protein>
<feature type="compositionally biased region" description="Basic and acidic residues" evidence="1">
    <location>
        <begin position="11"/>
        <end position="25"/>
    </location>
</feature>
<dbReference type="AlphaFoldDB" id="A0AAV0XZ59"/>
<organism evidence="2 3">
    <name type="scientific">Macrosiphum euphorbiae</name>
    <name type="common">potato aphid</name>
    <dbReference type="NCBI Taxonomy" id="13131"/>
    <lineage>
        <taxon>Eukaryota</taxon>
        <taxon>Metazoa</taxon>
        <taxon>Ecdysozoa</taxon>
        <taxon>Arthropoda</taxon>
        <taxon>Hexapoda</taxon>
        <taxon>Insecta</taxon>
        <taxon>Pterygota</taxon>
        <taxon>Neoptera</taxon>
        <taxon>Paraneoptera</taxon>
        <taxon>Hemiptera</taxon>
        <taxon>Sternorrhyncha</taxon>
        <taxon>Aphidomorpha</taxon>
        <taxon>Aphidoidea</taxon>
        <taxon>Aphididae</taxon>
        <taxon>Macrosiphini</taxon>
        <taxon>Macrosiphum</taxon>
    </lineage>
</organism>
<feature type="compositionally biased region" description="Low complexity" evidence="1">
    <location>
        <begin position="48"/>
        <end position="57"/>
    </location>
</feature>
<evidence type="ECO:0000256" key="1">
    <source>
        <dbReference type="SAM" id="MobiDB-lite"/>
    </source>
</evidence>
<dbReference type="EMBL" id="CARXXK010001033">
    <property type="protein sequence ID" value="CAI6372476.1"/>
    <property type="molecule type" value="Genomic_DNA"/>
</dbReference>
<sequence>MESSNMPKSQRINDREIGKELPRDFDDSDLSSFSEFDDSDADKDFHASSESTDGSSSGKKHLCCGITRIG</sequence>
<keyword evidence="3" id="KW-1185">Reference proteome</keyword>
<feature type="compositionally biased region" description="Polar residues" evidence="1">
    <location>
        <begin position="1"/>
        <end position="10"/>
    </location>
</feature>
<comment type="caution">
    <text evidence="2">The sequence shown here is derived from an EMBL/GenBank/DDBJ whole genome shotgun (WGS) entry which is preliminary data.</text>
</comment>
<name>A0AAV0XZ59_9HEMI</name>
<evidence type="ECO:0000313" key="2">
    <source>
        <dbReference type="EMBL" id="CAI6372476.1"/>
    </source>
</evidence>
<dbReference type="Proteomes" id="UP001160148">
    <property type="component" value="Unassembled WGS sequence"/>
</dbReference>
<feature type="region of interest" description="Disordered" evidence="1">
    <location>
        <begin position="1"/>
        <end position="70"/>
    </location>
</feature>
<proteinExistence type="predicted"/>
<evidence type="ECO:0000313" key="3">
    <source>
        <dbReference type="Proteomes" id="UP001160148"/>
    </source>
</evidence>
<gene>
    <name evidence="2" type="ORF">MEUPH1_LOCUS26336</name>
</gene>